<organism evidence="1 2">
    <name type="scientific">Oopsacas minuta</name>
    <dbReference type="NCBI Taxonomy" id="111878"/>
    <lineage>
        <taxon>Eukaryota</taxon>
        <taxon>Metazoa</taxon>
        <taxon>Porifera</taxon>
        <taxon>Hexactinellida</taxon>
        <taxon>Hexasterophora</taxon>
        <taxon>Lyssacinosida</taxon>
        <taxon>Leucopsacidae</taxon>
        <taxon>Oopsacas</taxon>
    </lineage>
</organism>
<dbReference type="Proteomes" id="UP001165289">
    <property type="component" value="Unassembled WGS sequence"/>
</dbReference>
<dbReference type="PANTHER" id="PTHR45913:SF19">
    <property type="entry name" value="LOW QUALITY PROTEIN: ZINC FINGER BED DOMAIN-CONTAINING PROTEIN 5-LIKE"/>
    <property type="match status" value="1"/>
</dbReference>
<protein>
    <submittedName>
        <fullName evidence="1">Zinc finger BED domain-containing protein 5-like</fullName>
    </submittedName>
</protein>
<keyword evidence="2" id="KW-1185">Reference proteome</keyword>
<gene>
    <name evidence="1" type="ORF">LOD99_12419</name>
</gene>
<dbReference type="EMBL" id="JAKMXF010000343">
    <property type="protein sequence ID" value="KAI6647423.1"/>
    <property type="molecule type" value="Genomic_DNA"/>
</dbReference>
<comment type="caution">
    <text evidence="1">The sequence shown here is derived from an EMBL/GenBank/DDBJ whole genome shotgun (WGS) entry which is preliminary data.</text>
</comment>
<dbReference type="AlphaFoldDB" id="A0AAV7JFM0"/>
<reference evidence="1 2" key="1">
    <citation type="journal article" date="2023" name="BMC Biol.">
        <title>The compact genome of the sponge Oopsacas minuta (Hexactinellida) is lacking key metazoan core genes.</title>
        <authorList>
            <person name="Santini S."/>
            <person name="Schenkelaars Q."/>
            <person name="Jourda C."/>
            <person name="Duchesne M."/>
            <person name="Belahbib H."/>
            <person name="Rocher C."/>
            <person name="Selva M."/>
            <person name="Riesgo A."/>
            <person name="Vervoort M."/>
            <person name="Leys S.P."/>
            <person name="Kodjabachian L."/>
            <person name="Le Bivic A."/>
            <person name="Borchiellini C."/>
            <person name="Claverie J.M."/>
            <person name="Renard E."/>
        </authorList>
    </citation>
    <scope>NUCLEOTIDE SEQUENCE [LARGE SCALE GENOMIC DNA]</scope>
    <source>
        <strain evidence="1">SPO-2</strain>
    </source>
</reference>
<name>A0AAV7JFM0_9METZ</name>
<dbReference type="PANTHER" id="PTHR45913">
    <property type="entry name" value="EPM2A-INTERACTING PROTEIN 1"/>
    <property type="match status" value="1"/>
</dbReference>
<proteinExistence type="predicted"/>
<evidence type="ECO:0000313" key="2">
    <source>
        <dbReference type="Proteomes" id="UP001165289"/>
    </source>
</evidence>
<accession>A0AAV7JFM0</accession>
<sequence>MESAKKRKYNEDYIKYGFTSILKEGRELPQCVICYKVLSEGSVKPSFLKRHLSGCHPNLADKDIDFFKHQEVGVKRIRIDHRGQLSQQTQAGLRASYMVALRIAQEKKPHTIAENLILPCCKDIVHCIWEIATKRNSPLCLSLTSQSSTELQIWQMALSSSYAQLLVFARTSKTGNSRKSSYFSIAWKQLQKVKMSSSRSLISWIEWEYPGRMFLLAQQMVLLPMLTYA</sequence>
<evidence type="ECO:0000313" key="1">
    <source>
        <dbReference type="EMBL" id="KAI6647423.1"/>
    </source>
</evidence>